<sequence length="32" mass="3514">MDSGPSDHIIKHQSNNLSVHVKADGLQAKKEE</sequence>
<evidence type="ECO:0000313" key="2">
    <source>
        <dbReference type="EMBL" id="SFL77951.1"/>
    </source>
</evidence>
<organism evidence="2 3">
    <name type="scientific">Pelosinus propionicus DSM 13327</name>
    <dbReference type="NCBI Taxonomy" id="1123291"/>
    <lineage>
        <taxon>Bacteria</taxon>
        <taxon>Bacillati</taxon>
        <taxon>Bacillota</taxon>
        <taxon>Negativicutes</taxon>
        <taxon>Selenomonadales</taxon>
        <taxon>Sporomusaceae</taxon>
        <taxon>Pelosinus</taxon>
    </lineage>
</organism>
<dbReference type="STRING" id="1123291.SAMN04490355_101778"/>
<dbReference type="EMBL" id="FOTS01000017">
    <property type="protein sequence ID" value="SFL77951.1"/>
    <property type="molecule type" value="Genomic_DNA"/>
</dbReference>
<reference evidence="3" key="1">
    <citation type="submission" date="2016-10" db="EMBL/GenBank/DDBJ databases">
        <authorList>
            <person name="Varghese N."/>
            <person name="Submissions S."/>
        </authorList>
    </citation>
    <scope>NUCLEOTIDE SEQUENCE [LARGE SCALE GENOMIC DNA]</scope>
    <source>
        <strain evidence="3">DSM 13327</strain>
    </source>
</reference>
<proteinExistence type="predicted"/>
<name>A0A1I4KH49_9FIRM</name>
<keyword evidence="3" id="KW-1185">Reference proteome</keyword>
<evidence type="ECO:0000256" key="1">
    <source>
        <dbReference type="SAM" id="MobiDB-lite"/>
    </source>
</evidence>
<accession>A0A1I4KH49</accession>
<protein>
    <submittedName>
        <fullName evidence="2">Uncharacterized protein</fullName>
    </submittedName>
</protein>
<evidence type="ECO:0000313" key="3">
    <source>
        <dbReference type="Proteomes" id="UP000199520"/>
    </source>
</evidence>
<dbReference type="Proteomes" id="UP000199520">
    <property type="component" value="Unassembled WGS sequence"/>
</dbReference>
<dbReference type="AlphaFoldDB" id="A0A1I4KH49"/>
<feature type="compositionally biased region" description="Basic and acidic residues" evidence="1">
    <location>
        <begin position="21"/>
        <end position="32"/>
    </location>
</feature>
<gene>
    <name evidence="2" type="ORF">SAMN04490355_101778</name>
</gene>
<feature type="region of interest" description="Disordered" evidence="1">
    <location>
        <begin position="1"/>
        <end position="32"/>
    </location>
</feature>